<dbReference type="AlphaFoldDB" id="A0A7R9H3R4"/>
<name>A0A7R9H3R4_TIMPO</name>
<accession>A0A7R9H3R4</accession>
<dbReference type="EMBL" id="OD002972">
    <property type="protein sequence ID" value="CAD7406706.1"/>
    <property type="molecule type" value="Genomic_DNA"/>
</dbReference>
<dbReference type="GO" id="GO:0005737">
    <property type="term" value="C:cytoplasm"/>
    <property type="evidence" value="ECO:0007669"/>
    <property type="project" value="UniProtKB-ARBA"/>
</dbReference>
<dbReference type="InterPro" id="IPR045099">
    <property type="entry name" value="PITH1-like"/>
</dbReference>
<dbReference type="PANTHER" id="PTHR12175:SF1">
    <property type="entry name" value="PITH DOMAIN-CONTAINING PROTEIN 1"/>
    <property type="match status" value="1"/>
</dbReference>
<evidence type="ECO:0000259" key="2">
    <source>
        <dbReference type="PROSITE" id="PS51532"/>
    </source>
</evidence>
<dbReference type="InterPro" id="IPR037047">
    <property type="entry name" value="PITH_dom_sf"/>
</dbReference>
<gene>
    <name evidence="3" type="ORF">TPSB3V08_LOCUS5539</name>
</gene>
<dbReference type="Gene3D" id="2.60.120.470">
    <property type="entry name" value="PITH domain"/>
    <property type="match status" value="1"/>
</dbReference>
<evidence type="ECO:0000256" key="1">
    <source>
        <dbReference type="ARBA" id="ARBA00025788"/>
    </source>
</evidence>
<reference evidence="3" key="1">
    <citation type="submission" date="2020-11" db="EMBL/GenBank/DDBJ databases">
        <authorList>
            <person name="Tran Van P."/>
        </authorList>
    </citation>
    <scope>NUCLEOTIDE SEQUENCE</scope>
</reference>
<organism evidence="3">
    <name type="scientific">Timema poppense</name>
    <name type="common">Walking stick</name>
    <dbReference type="NCBI Taxonomy" id="170557"/>
    <lineage>
        <taxon>Eukaryota</taxon>
        <taxon>Metazoa</taxon>
        <taxon>Ecdysozoa</taxon>
        <taxon>Arthropoda</taxon>
        <taxon>Hexapoda</taxon>
        <taxon>Insecta</taxon>
        <taxon>Pterygota</taxon>
        <taxon>Neoptera</taxon>
        <taxon>Polyneoptera</taxon>
        <taxon>Phasmatodea</taxon>
        <taxon>Timematodea</taxon>
        <taxon>Timematoidea</taxon>
        <taxon>Timematidae</taxon>
        <taxon>Timema</taxon>
    </lineage>
</organism>
<sequence length="248" mass="28142">MIIFPETKSPSSPLVLKPRRSVVDLVPRVDLARAGLSQLLTDQRSLLTVDDFLSEFLIGRRSLSIDHGPMDMEFVSGPYSVKLANEWITSDELFDSCMSELGMIFPMGIIIVCPSYLVESDVDEELLFNIPFKNRPHMTFDDVNANPEQEFELHPDTTGSLEYPVKVVKFSSVHHLTLHFPRNFGNETTKIYYIGLRGEYSKAHRHGVTICSYEAVPNMEDHKTNAFDSVSHPVHIQITVVGFIYNHN</sequence>
<dbReference type="InterPro" id="IPR010400">
    <property type="entry name" value="PITH_dom"/>
</dbReference>
<feature type="domain" description="PITH" evidence="2">
    <location>
        <begin position="132"/>
        <end position="216"/>
    </location>
</feature>
<evidence type="ECO:0000313" key="3">
    <source>
        <dbReference type="EMBL" id="CAD7406706.1"/>
    </source>
</evidence>
<dbReference type="PROSITE" id="PS51532">
    <property type="entry name" value="PITH"/>
    <property type="match status" value="1"/>
</dbReference>
<dbReference type="PANTHER" id="PTHR12175">
    <property type="entry name" value="AD039 HT014 THIOREDOXIN FAMILY TRP26"/>
    <property type="match status" value="1"/>
</dbReference>
<protein>
    <recommendedName>
        <fullName evidence="2">PITH domain-containing protein</fullName>
    </recommendedName>
</protein>
<dbReference type="GO" id="GO:0005634">
    <property type="term" value="C:nucleus"/>
    <property type="evidence" value="ECO:0007669"/>
    <property type="project" value="TreeGrafter"/>
</dbReference>
<dbReference type="Pfam" id="PF06201">
    <property type="entry name" value="PITH"/>
    <property type="match status" value="1"/>
</dbReference>
<proteinExistence type="inferred from homology"/>
<dbReference type="InterPro" id="IPR008979">
    <property type="entry name" value="Galactose-bd-like_sf"/>
</dbReference>
<comment type="similarity">
    <text evidence="1">Belongs to the PITHD1 family.</text>
</comment>
<dbReference type="SUPFAM" id="SSF49785">
    <property type="entry name" value="Galactose-binding domain-like"/>
    <property type="match status" value="1"/>
</dbReference>